<keyword evidence="3" id="KW-1185">Reference proteome</keyword>
<gene>
    <name evidence="2" type="ORF">L873DRAFT_1805250</name>
</gene>
<feature type="transmembrane region" description="Helical" evidence="1">
    <location>
        <begin position="12"/>
        <end position="34"/>
    </location>
</feature>
<proteinExistence type="predicted"/>
<reference evidence="2 3" key="1">
    <citation type="journal article" date="2018" name="Nat. Ecol. Evol.">
        <title>Pezizomycetes genomes reveal the molecular basis of ectomycorrhizal truffle lifestyle.</title>
        <authorList>
            <person name="Murat C."/>
            <person name="Payen T."/>
            <person name="Noel B."/>
            <person name="Kuo A."/>
            <person name="Morin E."/>
            <person name="Chen J."/>
            <person name="Kohler A."/>
            <person name="Krizsan K."/>
            <person name="Balestrini R."/>
            <person name="Da Silva C."/>
            <person name="Montanini B."/>
            <person name="Hainaut M."/>
            <person name="Levati E."/>
            <person name="Barry K.W."/>
            <person name="Belfiori B."/>
            <person name="Cichocki N."/>
            <person name="Clum A."/>
            <person name="Dockter R.B."/>
            <person name="Fauchery L."/>
            <person name="Guy J."/>
            <person name="Iotti M."/>
            <person name="Le Tacon F."/>
            <person name="Lindquist E.A."/>
            <person name="Lipzen A."/>
            <person name="Malagnac F."/>
            <person name="Mello A."/>
            <person name="Molinier V."/>
            <person name="Miyauchi S."/>
            <person name="Poulain J."/>
            <person name="Riccioni C."/>
            <person name="Rubini A."/>
            <person name="Sitrit Y."/>
            <person name="Splivallo R."/>
            <person name="Traeger S."/>
            <person name="Wang M."/>
            <person name="Zifcakova L."/>
            <person name="Wipf D."/>
            <person name="Zambonelli A."/>
            <person name="Paolocci F."/>
            <person name="Nowrousian M."/>
            <person name="Ottonello S."/>
            <person name="Baldrian P."/>
            <person name="Spatafora J.W."/>
            <person name="Henrissat B."/>
            <person name="Nagy L.G."/>
            <person name="Aury J.M."/>
            <person name="Wincker P."/>
            <person name="Grigoriev I.V."/>
            <person name="Bonfante P."/>
            <person name="Martin F.M."/>
        </authorList>
    </citation>
    <scope>NUCLEOTIDE SEQUENCE [LARGE SCALE GENOMIC DNA]</scope>
    <source>
        <strain evidence="2 3">120613-1</strain>
    </source>
</reference>
<accession>A0A3N4JQF2</accession>
<keyword evidence="1" id="KW-0472">Membrane</keyword>
<name>A0A3N4JQF2_9PEZI</name>
<dbReference type="Proteomes" id="UP000276215">
    <property type="component" value="Unassembled WGS sequence"/>
</dbReference>
<sequence length="80" mass="8820">MTTVVSSPSVATGFLISPLSFSILWVEDLSLRVFRIDSTQKRNSWRVFFGGRKKLIEISHSIGTVIVLPACVLSPTNSPQ</sequence>
<organism evidence="2 3">
    <name type="scientific">Choiromyces venosus 120613-1</name>
    <dbReference type="NCBI Taxonomy" id="1336337"/>
    <lineage>
        <taxon>Eukaryota</taxon>
        <taxon>Fungi</taxon>
        <taxon>Dikarya</taxon>
        <taxon>Ascomycota</taxon>
        <taxon>Pezizomycotina</taxon>
        <taxon>Pezizomycetes</taxon>
        <taxon>Pezizales</taxon>
        <taxon>Tuberaceae</taxon>
        <taxon>Choiromyces</taxon>
    </lineage>
</organism>
<evidence type="ECO:0000313" key="3">
    <source>
        <dbReference type="Proteomes" id="UP000276215"/>
    </source>
</evidence>
<keyword evidence="1" id="KW-0812">Transmembrane</keyword>
<dbReference type="EMBL" id="ML120380">
    <property type="protein sequence ID" value="RPB00407.1"/>
    <property type="molecule type" value="Genomic_DNA"/>
</dbReference>
<evidence type="ECO:0000313" key="2">
    <source>
        <dbReference type="EMBL" id="RPB00407.1"/>
    </source>
</evidence>
<keyword evidence="1" id="KW-1133">Transmembrane helix</keyword>
<protein>
    <submittedName>
        <fullName evidence="2">Uncharacterized protein</fullName>
    </submittedName>
</protein>
<dbReference type="AlphaFoldDB" id="A0A3N4JQF2"/>
<evidence type="ECO:0000256" key="1">
    <source>
        <dbReference type="SAM" id="Phobius"/>
    </source>
</evidence>